<evidence type="ECO:0000313" key="2">
    <source>
        <dbReference type="EMBL" id="RNE96103.1"/>
    </source>
</evidence>
<evidence type="ECO:0000313" key="3">
    <source>
        <dbReference type="Proteomes" id="UP000283634"/>
    </source>
</evidence>
<dbReference type="Proteomes" id="UP000283634">
    <property type="component" value="Unassembled WGS sequence"/>
</dbReference>
<dbReference type="RefSeq" id="XP_029233530.1">
    <property type="nucleotide sequence ID" value="XM_029386612.1"/>
</dbReference>
<protein>
    <submittedName>
        <fullName evidence="2">Uncharacterized protein</fullName>
    </submittedName>
</protein>
<keyword evidence="3" id="KW-1185">Reference proteome</keyword>
<dbReference type="AlphaFoldDB" id="A0A422MSB3"/>
<feature type="non-terminal residue" evidence="2">
    <location>
        <position position="1"/>
    </location>
</feature>
<accession>A0A422MSB3</accession>
<name>A0A422MSB3_TRYRA</name>
<evidence type="ECO:0000256" key="1">
    <source>
        <dbReference type="SAM" id="MobiDB-lite"/>
    </source>
</evidence>
<reference evidence="2 3" key="1">
    <citation type="journal article" date="2018" name="BMC Genomics">
        <title>Genomic comparison of Trypanosoma conorhini and Trypanosoma rangeli to Trypanosoma cruzi strains of high and low virulence.</title>
        <authorList>
            <person name="Bradwell K.R."/>
            <person name="Koparde V.N."/>
            <person name="Matveyev A.V."/>
            <person name="Serrano M.G."/>
            <person name="Alves J.M."/>
            <person name="Parikh H."/>
            <person name="Huang B."/>
            <person name="Lee V."/>
            <person name="Espinosa-Alvarez O."/>
            <person name="Ortiz P.A."/>
            <person name="Costa-Martins A.G."/>
            <person name="Teixeira M.M."/>
            <person name="Buck G.A."/>
        </authorList>
    </citation>
    <scope>NUCLEOTIDE SEQUENCE [LARGE SCALE GENOMIC DNA]</scope>
    <source>
        <strain evidence="2 3">AM80</strain>
    </source>
</reference>
<organism evidence="2 3">
    <name type="scientific">Trypanosoma rangeli</name>
    <dbReference type="NCBI Taxonomy" id="5698"/>
    <lineage>
        <taxon>Eukaryota</taxon>
        <taxon>Discoba</taxon>
        <taxon>Euglenozoa</taxon>
        <taxon>Kinetoplastea</taxon>
        <taxon>Metakinetoplastina</taxon>
        <taxon>Trypanosomatida</taxon>
        <taxon>Trypanosomatidae</taxon>
        <taxon>Trypanosoma</taxon>
        <taxon>Herpetosoma</taxon>
    </lineage>
</organism>
<feature type="region of interest" description="Disordered" evidence="1">
    <location>
        <begin position="92"/>
        <end position="159"/>
    </location>
</feature>
<feature type="compositionally biased region" description="Basic residues" evidence="1">
    <location>
        <begin position="96"/>
        <end position="109"/>
    </location>
</feature>
<dbReference type="EMBL" id="MKGL01000744">
    <property type="protein sequence ID" value="RNE96103.1"/>
    <property type="molecule type" value="Genomic_DNA"/>
</dbReference>
<sequence length="159" mass="17134">PAGGLCRKRLAVAWAATRPLWSGRLRTCASLSLGWALRSLASAVVGCSPHEYGAAGGALQLNSLAVQLGPGAIVRVAQRRLSLLVCRPSRTEGCRGRRKKPPRRLRARQHREGNHSTPQRGKLRAVAPIKIKQMEFSPLHDEHAPSAWDAKSGADAGLK</sequence>
<comment type="caution">
    <text evidence="2">The sequence shown here is derived from an EMBL/GenBank/DDBJ whole genome shotgun (WGS) entry which is preliminary data.</text>
</comment>
<gene>
    <name evidence="2" type="ORF">TraAM80_09959</name>
</gene>
<proteinExistence type="predicted"/>
<dbReference type="GeneID" id="40333892"/>